<dbReference type="InterPro" id="IPR000064">
    <property type="entry name" value="NLP_P60_dom"/>
</dbReference>
<dbReference type="PANTHER" id="PTHR47053:SF1">
    <property type="entry name" value="MUREIN DD-ENDOPEPTIDASE MEPH-RELATED"/>
    <property type="match status" value="1"/>
</dbReference>
<dbReference type="STRING" id="1794912.AXX12_02365"/>
<feature type="chain" id="PRO_5007594960" description="NlpC/P60 domain-containing protein" evidence="5">
    <location>
        <begin position="24"/>
        <end position="223"/>
    </location>
</feature>
<keyword evidence="2" id="KW-0645">Protease</keyword>
<evidence type="ECO:0000256" key="2">
    <source>
        <dbReference type="ARBA" id="ARBA00022670"/>
    </source>
</evidence>
<evidence type="ECO:0000256" key="5">
    <source>
        <dbReference type="SAM" id="SignalP"/>
    </source>
</evidence>
<feature type="signal peptide" evidence="5">
    <location>
        <begin position="1"/>
        <end position="23"/>
    </location>
</feature>
<dbReference type="SUPFAM" id="SSF47090">
    <property type="entry name" value="PGBD-like"/>
    <property type="match status" value="1"/>
</dbReference>
<dbReference type="Proteomes" id="UP000076268">
    <property type="component" value="Unassembled WGS sequence"/>
</dbReference>
<evidence type="ECO:0000256" key="1">
    <source>
        <dbReference type="ARBA" id="ARBA00007074"/>
    </source>
</evidence>
<dbReference type="Pfam" id="PF00877">
    <property type="entry name" value="NLPC_P60"/>
    <property type="match status" value="1"/>
</dbReference>
<dbReference type="OrthoDB" id="9808890at2"/>
<name>A0A154BSQ9_ANASB</name>
<protein>
    <recommendedName>
        <fullName evidence="6">NlpC/P60 domain-containing protein</fullName>
    </recommendedName>
</protein>
<evidence type="ECO:0000313" key="8">
    <source>
        <dbReference type="Proteomes" id="UP000076268"/>
    </source>
</evidence>
<dbReference type="Gene3D" id="3.90.1720.10">
    <property type="entry name" value="endopeptidase domain like (from Nostoc punctiforme)"/>
    <property type="match status" value="1"/>
</dbReference>
<dbReference type="InterPro" id="IPR038765">
    <property type="entry name" value="Papain-like_cys_pep_sf"/>
</dbReference>
<evidence type="ECO:0000256" key="3">
    <source>
        <dbReference type="ARBA" id="ARBA00022801"/>
    </source>
</evidence>
<dbReference type="InterPro" id="IPR036366">
    <property type="entry name" value="PGBDSf"/>
</dbReference>
<dbReference type="SUPFAM" id="SSF54001">
    <property type="entry name" value="Cysteine proteinases"/>
    <property type="match status" value="1"/>
</dbReference>
<keyword evidence="8" id="KW-1185">Reference proteome</keyword>
<keyword evidence="5" id="KW-0732">Signal</keyword>
<comment type="similarity">
    <text evidence="1">Belongs to the peptidase C40 family.</text>
</comment>
<gene>
    <name evidence="7" type="ORF">AXX12_02365</name>
</gene>
<evidence type="ECO:0000256" key="4">
    <source>
        <dbReference type="ARBA" id="ARBA00022807"/>
    </source>
</evidence>
<dbReference type="EMBL" id="LSGP01000013">
    <property type="protein sequence ID" value="KYZ77006.1"/>
    <property type="molecule type" value="Genomic_DNA"/>
</dbReference>
<dbReference type="InterPro" id="IPR036365">
    <property type="entry name" value="PGBD-like_sf"/>
</dbReference>
<evidence type="ECO:0000259" key="6">
    <source>
        <dbReference type="PROSITE" id="PS51935"/>
    </source>
</evidence>
<dbReference type="Pfam" id="PF01471">
    <property type="entry name" value="PG_binding_1"/>
    <property type="match status" value="1"/>
</dbReference>
<dbReference type="Gene3D" id="1.10.101.10">
    <property type="entry name" value="PGBD-like superfamily/PGBD"/>
    <property type="match status" value="1"/>
</dbReference>
<dbReference type="AlphaFoldDB" id="A0A154BSQ9"/>
<comment type="caution">
    <text evidence="7">The sequence shown here is derived from an EMBL/GenBank/DDBJ whole genome shotgun (WGS) entry which is preliminary data.</text>
</comment>
<dbReference type="InterPro" id="IPR002477">
    <property type="entry name" value="Peptidoglycan-bd-like"/>
</dbReference>
<dbReference type="InterPro" id="IPR051202">
    <property type="entry name" value="Peptidase_C40"/>
</dbReference>
<accession>A0A154BSQ9</accession>
<feature type="domain" description="NlpC/P60" evidence="6">
    <location>
        <begin position="102"/>
        <end position="223"/>
    </location>
</feature>
<sequence>MRYLKLILCIWTVLFCLTGFAHASDVYRQGDKAPEIATVQLKLRGMGYHVGNPDGFFSWRFAQAVKAYQRSQGIKADGVIDALTYYRIMDKPFPKPSVEPPDKQAAAIIATAKRYIGVPYRFGGVTPKGFDCSGYIQFVFNQHDKKLPRAADVQYKAGKFVLRSQLQPGDLVFFTTYEAGPSHNGIYVGNGQFIHASSSRGVMISKLDDSYWKPRYHGSRRVL</sequence>
<keyword evidence="3" id="KW-0378">Hydrolase</keyword>
<keyword evidence="4" id="KW-0788">Thiol protease</keyword>
<reference evidence="7 8" key="1">
    <citation type="submission" date="2016-02" db="EMBL/GenBank/DDBJ databases">
        <title>Anaerosporomusa subterraneum gen. nov., sp. nov., a spore-forming obligate anaerobe isolated from saprolite.</title>
        <authorList>
            <person name="Choi J.K."/>
            <person name="Shah M."/>
            <person name="Yee N."/>
        </authorList>
    </citation>
    <scope>NUCLEOTIDE SEQUENCE [LARGE SCALE GENOMIC DNA]</scope>
    <source>
        <strain evidence="7 8">RU4</strain>
    </source>
</reference>
<dbReference type="RefSeq" id="WP_066238540.1">
    <property type="nucleotide sequence ID" value="NZ_LSGP01000013.1"/>
</dbReference>
<proteinExistence type="inferred from homology"/>
<dbReference type="PROSITE" id="PS51935">
    <property type="entry name" value="NLPC_P60"/>
    <property type="match status" value="1"/>
</dbReference>
<organism evidence="7 8">
    <name type="scientific">Anaerosporomusa subterranea</name>
    <dbReference type="NCBI Taxonomy" id="1794912"/>
    <lineage>
        <taxon>Bacteria</taxon>
        <taxon>Bacillati</taxon>
        <taxon>Bacillota</taxon>
        <taxon>Negativicutes</taxon>
        <taxon>Acetonemataceae</taxon>
        <taxon>Anaerosporomusa</taxon>
    </lineage>
</organism>
<evidence type="ECO:0000313" key="7">
    <source>
        <dbReference type="EMBL" id="KYZ77006.1"/>
    </source>
</evidence>
<dbReference type="PANTHER" id="PTHR47053">
    <property type="entry name" value="MUREIN DD-ENDOPEPTIDASE MEPH-RELATED"/>
    <property type="match status" value="1"/>
</dbReference>
<dbReference type="GO" id="GO:0008234">
    <property type="term" value="F:cysteine-type peptidase activity"/>
    <property type="evidence" value="ECO:0007669"/>
    <property type="project" value="UniProtKB-KW"/>
</dbReference>
<dbReference type="GO" id="GO:0006508">
    <property type="term" value="P:proteolysis"/>
    <property type="evidence" value="ECO:0007669"/>
    <property type="project" value="UniProtKB-KW"/>
</dbReference>